<sequence>MVAGTASGHCTTFVPFSLSSSILRSGLHLPPCFFSQGEDSWGQTYGDCNLCIKHLMGSTQNTVFPCFLTANDACSFCKEVNFTSSVM</sequence>
<organism evidence="1">
    <name type="scientific">Salix viminalis</name>
    <name type="common">Common osier</name>
    <name type="synonym">Basket willow</name>
    <dbReference type="NCBI Taxonomy" id="40686"/>
    <lineage>
        <taxon>Eukaryota</taxon>
        <taxon>Viridiplantae</taxon>
        <taxon>Streptophyta</taxon>
        <taxon>Embryophyta</taxon>
        <taxon>Tracheophyta</taxon>
        <taxon>Spermatophyta</taxon>
        <taxon>Magnoliopsida</taxon>
        <taxon>eudicotyledons</taxon>
        <taxon>Gunneridae</taxon>
        <taxon>Pentapetalae</taxon>
        <taxon>rosids</taxon>
        <taxon>fabids</taxon>
        <taxon>Malpighiales</taxon>
        <taxon>Salicaceae</taxon>
        <taxon>Saliceae</taxon>
        <taxon>Salix</taxon>
    </lineage>
</organism>
<protein>
    <submittedName>
        <fullName evidence="1">Uncharacterized protein</fullName>
    </submittedName>
</protein>
<accession>A0A6N2KEV2</accession>
<dbReference type="AlphaFoldDB" id="A0A6N2KEV2"/>
<dbReference type="EMBL" id="CAADRP010000191">
    <property type="protein sequence ID" value="VFU24668.1"/>
    <property type="molecule type" value="Genomic_DNA"/>
</dbReference>
<gene>
    <name evidence="1" type="ORF">SVIM_LOCUS48746</name>
</gene>
<evidence type="ECO:0000313" key="1">
    <source>
        <dbReference type="EMBL" id="VFU24668.1"/>
    </source>
</evidence>
<name>A0A6N2KEV2_SALVM</name>
<proteinExistence type="predicted"/>
<reference evidence="1" key="1">
    <citation type="submission" date="2019-03" db="EMBL/GenBank/DDBJ databases">
        <authorList>
            <person name="Mank J."/>
            <person name="Almeida P."/>
        </authorList>
    </citation>
    <scope>NUCLEOTIDE SEQUENCE</scope>
    <source>
        <strain evidence="1">78183</strain>
    </source>
</reference>